<keyword evidence="6" id="KW-0066">ATP synthesis</keyword>
<dbReference type="Proteomes" id="UP000314985">
    <property type="component" value="Chromosome 14"/>
</dbReference>
<dbReference type="Pfam" id="PF00213">
    <property type="entry name" value="OSCP"/>
    <property type="match status" value="1"/>
</dbReference>
<organism evidence="7 8">
    <name type="scientific">Sus scrofa</name>
    <name type="common">Pig</name>
    <dbReference type="NCBI Taxonomy" id="9823"/>
    <lineage>
        <taxon>Eukaryota</taxon>
        <taxon>Metazoa</taxon>
        <taxon>Chordata</taxon>
        <taxon>Craniata</taxon>
        <taxon>Vertebrata</taxon>
        <taxon>Euteleostomi</taxon>
        <taxon>Mammalia</taxon>
        <taxon>Eutheria</taxon>
        <taxon>Laurasiatheria</taxon>
        <taxon>Artiodactyla</taxon>
        <taxon>Suina</taxon>
        <taxon>Suidae</taxon>
        <taxon>Sus</taxon>
    </lineage>
</organism>
<protein>
    <submittedName>
        <fullName evidence="7">Uncharacterized protein</fullName>
    </submittedName>
</protein>
<evidence type="ECO:0000256" key="1">
    <source>
        <dbReference type="ARBA" id="ARBA00004370"/>
    </source>
</evidence>
<evidence type="ECO:0000256" key="5">
    <source>
        <dbReference type="ARBA" id="ARBA00023136"/>
    </source>
</evidence>
<evidence type="ECO:0000256" key="3">
    <source>
        <dbReference type="ARBA" id="ARBA00022781"/>
    </source>
</evidence>
<keyword evidence="4" id="KW-0406">Ion transport</keyword>
<evidence type="ECO:0000256" key="4">
    <source>
        <dbReference type="ARBA" id="ARBA00023065"/>
    </source>
</evidence>
<accession>A0A4X1TQ83</accession>
<keyword evidence="5" id="KW-0472">Membrane</keyword>
<keyword evidence="2" id="KW-0813">Transport</keyword>
<sequence>MYTHPFFFRFFSHIDYQRTLGRAPYNSTTASPLDKATLTELKTVLENFLNKGQELKLEMKIGPSIPCGMIAHFGEKYVDMYSENKIQKLSRAM</sequence>
<evidence type="ECO:0000313" key="7">
    <source>
        <dbReference type="Ensembl" id="ENSSSCP00070018388.1"/>
    </source>
</evidence>
<evidence type="ECO:0000313" key="8">
    <source>
        <dbReference type="Proteomes" id="UP000314985"/>
    </source>
</evidence>
<reference evidence="7" key="2">
    <citation type="submission" date="2025-08" db="UniProtKB">
        <authorList>
            <consortium name="Ensembl"/>
        </authorList>
    </citation>
    <scope>IDENTIFICATION</scope>
</reference>
<dbReference type="GO" id="GO:0016020">
    <property type="term" value="C:membrane"/>
    <property type="evidence" value="ECO:0007669"/>
    <property type="project" value="UniProtKB-SubCell"/>
</dbReference>
<reference evidence="7 8" key="1">
    <citation type="submission" date="2017-08" db="EMBL/GenBank/DDBJ databases">
        <title>USMARCv1.0.</title>
        <authorList>
            <person name="Hannum G.I."/>
            <person name="Koren S."/>
            <person name="Schroeder S.G."/>
            <person name="Chin S.C."/>
            <person name="Nonneman D.J."/>
            <person name="Becker S.A."/>
            <person name="Rosen B.D."/>
            <person name="Bickhart D.M."/>
            <person name="Putnam N.H."/>
            <person name="Green R.E."/>
            <person name="Tuggle C.K."/>
            <person name="Liu H."/>
            <person name="Rohrer G.A."/>
            <person name="Warr A."/>
            <person name="Hall R."/>
            <person name="Kim K."/>
            <person name="Hume D.A."/>
            <person name="Talbot R."/>
            <person name="Chow W."/>
            <person name="Howe K."/>
            <person name="Schwartz A.S."/>
            <person name="Watson M."/>
            <person name="Archibald A.L."/>
            <person name="Phillippy A.M."/>
            <person name="Smith T.P.L."/>
        </authorList>
    </citation>
    <scope>NUCLEOTIDE SEQUENCE [LARGE SCALE GENOMIC DNA]</scope>
</reference>
<comment type="subcellular location">
    <subcellularLocation>
        <location evidence="1">Membrane</location>
    </subcellularLocation>
</comment>
<name>A0A4X1TQ83_PIG</name>
<dbReference type="PANTHER" id="PTHR11910">
    <property type="entry name" value="ATP SYNTHASE DELTA CHAIN"/>
    <property type="match status" value="1"/>
</dbReference>
<evidence type="ECO:0000256" key="6">
    <source>
        <dbReference type="ARBA" id="ARBA00023310"/>
    </source>
</evidence>
<dbReference type="Ensembl" id="ENSSSCT00070022207.1">
    <property type="protein sequence ID" value="ENSSSCP00070018388.1"/>
    <property type="gene ID" value="ENSSSCG00070011411.1"/>
</dbReference>
<evidence type="ECO:0000256" key="2">
    <source>
        <dbReference type="ARBA" id="ARBA00022448"/>
    </source>
</evidence>
<dbReference type="GO" id="GO:0046933">
    <property type="term" value="F:proton-transporting ATP synthase activity, rotational mechanism"/>
    <property type="evidence" value="ECO:0007669"/>
    <property type="project" value="InterPro"/>
</dbReference>
<dbReference type="AlphaFoldDB" id="A0A4X1TQ83"/>
<keyword evidence="3" id="KW-0375">Hydrogen ion transport</keyword>
<dbReference type="InterPro" id="IPR000711">
    <property type="entry name" value="ATPase_OSCP/dsu"/>
</dbReference>
<proteinExistence type="predicted"/>